<dbReference type="Pfam" id="PF21085">
    <property type="entry name" value="CusS"/>
    <property type="match status" value="1"/>
</dbReference>
<dbReference type="SMART" id="SM00304">
    <property type="entry name" value="HAMP"/>
    <property type="match status" value="1"/>
</dbReference>
<evidence type="ECO:0000259" key="15">
    <source>
        <dbReference type="PROSITE" id="PS50109"/>
    </source>
</evidence>
<keyword evidence="3 14" id="KW-1003">Cell membrane</keyword>
<evidence type="ECO:0000313" key="17">
    <source>
        <dbReference type="EMBL" id="ABD68177.1"/>
    </source>
</evidence>
<evidence type="ECO:0000256" key="13">
    <source>
        <dbReference type="ARBA" id="ARBA00023136"/>
    </source>
</evidence>
<dbReference type="GO" id="GO:0000155">
    <property type="term" value="F:phosphorelay sensor kinase activity"/>
    <property type="evidence" value="ECO:0007669"/>
    <property type="project" value="InterPro"/>
</dbReference>
<dbReference type="InterPro" id="IPR048590">
    <property type="entry name" value="CusS-like_sensor"/>
</dbReference>
<keyword evidence="18" id="KW-1185">Reference proteome</keyword>
<dbReference type="GO" id="GO:0005524">
    <property type="term" value="F:ATP binding"/>
    <property type="evidence" value="ECO:0007669"/>
    <property type="project" value="UniProtKB-KW"/>
</dbReference>
<dbReference type="SMART" id="SM00388">
    <property type="entry name" value="HisKA"/>
    <property type="match status" value="1"/>
</dbReference>
<evidence type="ECO:0000256" key="8">
    <source>
        <dbReference type="ARBA" id="ARBA00022741"/>
    </source>
</evidence>
<name>Q221X6_ALBFT</name>
<dbReference type="SUPFAM" id="SSF55874">
    <property type="entry name" value="ATPase domain of HSP90 chaperone/DNA topoisomerase II/histidine kinase"/>
    <property type="match status" value="1"/>
</dbReference>
<dbReference type="eggNOG" id="COG2205">
    <property type="taxonomic scope" value="Bacteria"/>
</dbReference>
<keyword evidence="10 14" id="KW-0067">ATP-binding</keyword>
<feature type="transmembrane region" description="Helical" evidence="14">
    <location>
        <begin position="168"/>
        <end position="187"/>
    </location>
</feature>
<protein>
    <recommendedName>
        <fullName evidence="14">Sensor protein</fullName>
        <ecNumber evidence="14">2.7.13.3</ecNumber>
    </recommendedName>
</protein>
<evidence type="ECO:0000313" key="18">
    <source>
        <dbReference type="Proteomes" id="UP000008332"/>
    </source>
</evidence>
<dbReference type="PRINTS" id="PR00344">
    <property type="entry name" value="BCTRLSENSOR"/>
</dbReference>
<evidence type="ECO:0000256" key="12">
    <source>
        <dbReference type="ARBA" id="ARBA00023012"/>
    </source>
</evidence>
<comment type="subcellular location">
    <subcellularLocation>
        <location evidence="2">Cell inner membrane</location>
        <topology evidence="2">Multi-pass membrane protein</topology>
    </subcellularLocation>
</comment>
<dbReference type="PANTHER" id="PTHR45436">
    <property type="entry name" value="SENSOR HISTIDINE KINASE YKOH"/>
    <property type="match status" value="1"/>
</dbReference>
<keyword evidence="7 14" id="KW-0812">Transmembrane</keyword>
<accession>Q221X6</accession>
<dbReference type="CDD" id="cd06225">
    <property type="entry name" value="HAMP"/>
    <property type="match status" value="1"/>
</dbReference>
<dbReference type="SMART" id="SM00387">
    <property type="entry name" value="HATPase_c"/>
    <property type="match status" value="1"/>
</dbReference>
<evidence type="ECO:0000256" key="1">
    <source>
        <dbReference type="ARBA" id="ARBA00000085"/>
    </source>
</evidence>
<dbReference type="PROSITE" id="PS50109">
    <property type="entry name" value="HIS_KIN"/>
    <property type="match status" value="1"/>
</dbReference>
<dbReference type="InterPro" id="IPR004358">
    <property type="entry name" value="Sig_transdc_His_kin-like_C"/>
</dbReference>
<evidence type="ECO:0000256" key="10">
    <source>
        <dbReference type="ARBA" id="ARBA00022840"/>
    </source>
</evidence>
<dbReference type="HOGENOM" id="CLU_000445_89_6_4"/>
<dbReference type="InterPro" id="IPR003594">
    <property type="entry name" value="HATPase_dom"/>
</dbReference>
<comment type="catalytic activity">
    <reaction evidence="1 14">
        <text>ATP + protein L-histidine = ADP + protein N-phospho-L-histidine.</text>
        <dbReference type="EC" id="2.7.13.3"/>
    </reaction>
</comment>
<dbReference type="InterPro" id="IPR036890">
    <property type="entry name" value="HATPase_C_sf"/>
</dbReference>
<evidence type="ECO:0000256" key="4">
    <source>
        <dbReference type="ARBA" id="ARBA00022519"/>
    </source>
</evidence>
<keyword evidence="13 14" id="KW-0472">Membrane</keyword>
<evidence type="ECO:0000256" key="5">
    <source>
        <dbReference type="ARBA" id="ARBA00022553"/>
    </source>
</evidence>
<dbReference type="PANTHER" id="PTHR45436:SF15">
    <property type="entry name" value="SENSOR HISTIDINE KINASE CUSS"/>
    <property type="match status" value="1"/>
</dbReference>
<keyword evidence="11 14" id="KW-1133">Transmembrane helix</keyword>
<dbReference type="CDD" id="cd00075">
    <property type="entry name" value="HATPase"/>
    <property type="match status" value="1"/>
</dbReference>
<dbReference type="Pfam" id="PF00672">
    <property type="entry name" value="HAMP"/>
    <property type="match status" value="1"/>
</dbReference>
<dbReference type="InterPro" id="IPR005467">
    <property type="entry name" value="His_kinase_dom"/>
</dbReference>
<feature type="domain" description="HAMP" evidence="16">
    <location>
        <begin position="188"/>
        <end position="241"/>
    </location>
</feature>
<keyword evidence="5" id="KW-0597">Phosphoprotein</keyword>
<evidence type="ECO:0000256" key="2">
    <source>
        <dbReference type="ARBA" id="ARBA00004429"/>
    </source>
</evidence>
<evidence type="ECO:0000256" key="9">
    <source>
        <dbReference type="ARBA" id="ARBA00022777"/>
    </source>
</evidence>
<keyword evidence="4 14" id="KW-0997">Cell inner membrane</keyword>
<gene>
    <name evidence="17" type="ordered locus">Rfer_0423</name>
</gene>
<keyword evidence="12 14" id="KW-0902">Two-component regulatory system</keyword>
<dbReference type="InterPro" id="IPR036097">
    <property type="entry name" value="HisK_dim/P_sf"/>
</dbReference>
<dbReference type="Pfam" id="PF00512">
    <property type="entry name" value="HisKA"/>
    <property type="match status" value="1"/>
</dbReference>
<dbReference type="Gene3D" id="3.30.565.10">
    <property type="entry name" value="Histidine kinase-like ATPase, C-terminal domain"/>
    <property type="match status" value="1"/>
</dbReference>
<dbReference type="Gene3D" id="1.10.287.130">
    <property type="match status" value="1"/>
</dbReference>
<proteinExistence type="predicted"/>
<comment type="function">
    <text evidence="14">Member of a two-component regulatory system.</text>
</comment>
<keyword evidence="9 14" id="KW-0418">Kinase</keyword>
<dbReference type="AlphaFoldDB" id="Q221X6"/>
<dbReference type="PROSITE" id="PS50885">
    <property type="entry name" value="HAMP"/>
    <property type="match status" value="1"/>
</dbReference>
<dbReference type="InterPro" id="IPR050428">
    <property type="entry name" value="TCS_sensor_his_kinase"/>
</dbReference>
<dbReference type="EMBL" id="CP000267">
    <property type="protein sequence ID" value="ABD68177.1"/>
    <property type="molecule type" value="Genomic_DNA"/>
</dbReference>
<evidence type="ECO:0000256" key="14">
    <source>
        <dbReference type="RuleBase" id="RU364088"/>
    </source>
</evidence>
<sequence length="462" mass="50884">MIGRTSITRRLALLFVTASSAVLLALGFVIATSVEKHFEQQDMEVLSGKMELARHALKTFKSQDDLDRISQLLDNSLVGHHGLELIVFGPNHALLYATPNANFPFDMMAARAAQSPHRPMTWLLGDQTYRGIAAELPTGISERSRVVVAVALDIAHHQAFMRSFQQTLWFFVAGAALLTGLLGWLIARRGLAPLRAMREQAQVVTAQQLSHRLQVETVPVELAELAQSLNDMLARLEDAFHRISDFSSDIAHELRTPVSNLMTQTQVVLSRARDADEYRSILESNAEEFERMARMISDMLLLAKADNGLVVPSRETLHVAAEVLALFDYYDAGAEERGLGLSVEGDGEVSADRLMLRRALGNLLSNAVRHSTAHTTVRVRVHTDQDAVSIGMENTGDGIAQEHLERVFDRFFRVDPSRQRSTEGTGLGLAITKSIVVAHGGTITVASIGKVTTFTIRLPRVP</sequence>
<dbReference type="Proteomes" id="UP000008332">
    <property type="component" value="Chromosome"/>
</dbReference>
<dbReference type="SUPFAM" id="SSF47384">
    <property type="entry name" value="Homodimeric domain of signal transducing histidine kinase"/>
    <property type="match status" value="1"/>
</dbReference>
<dbReference type="NCBIfam" id="TIGR01386">
    <property type="entry name" value="cztS_silS_copS"/>
    <property type="match status" value="1"/>
</dbReference>
<evidence type="ECO:0000256" key="7">
    <source>
        <dbReference type="ARBA" id="ARBA00022692"/>
    </source>
</evidence>
<dbReference type="CDD" id="cd00082">
    <property type="entry name" value="HisKA"/>
    <property type="match status" value="1"/>
</dbReference>
<keyword evidence="6 14" id="KW-0808">Transferase</keyword>
<dbReference type="Gene3D" id="6.10.340.10">
    <property type="match status" value="1"/>
</dbReference>
<dbReference type="InterPro" id="IPR003660">
    <property type="entry name" value="HAMP_dom"/>
</dbReference>
<keyword evidence="8 14" id="KW-0547">Nucleotide-binding</keyword>
<dbReference type="Pfam" id="PF02518">
    <property type="entry name" value="HATPase_c"/>
    <property type="match status" value="1"/>
</dbReference>
<dbReference type="InterPro" id="IPR003661">
    <property type="entry name" value="HisK_dim/P_dom"/>
</dbReference>
<dbReference type="KEGG" id="rfr:Rfer_0423"/>
<dbReference type="InterPro" id="IPR006290">
    <property type="entry name" value="CztS_silS_copS"/>
</dbReference>
<evidence type="ECO:0000259" key="16">
    <source>
        <dbReference type="PROSITE" id="PS50885"/>
    </source>
</evidence>
<evidence type="ECO:0000256" key="11">
    <source>
        <dbReference type="ARBA" id="ARBA00022989"/>
    </source>
</evidence>
<dbReference type="EC" id="2.7.13.3" evidence="14"/>
<feature type="domain" description="Histidine kinase" evidence="15">
    <location>
        <begin position="249"/>
        <end position="462"/>
    </location>
</feature>
<dbReference type="FunFam" id="1.10.287.130:FF:000001">
    <property type="entry name" value="Two-component sensor histidine kinase"/>
    <property type="match status" value="1"/>
</dbReference>
<reference evidence="18" key="1">
    <citation type="submission" date="2006-02" db="EMBL/GenBank/DDBJ databases">
        <title>Complete sequence of chromosome of Rhodoferax ferrireducens DSM 15236.</title>
        <authorList>
            <person name="Copeland A."/>
            <person name="Lucas S."/>
            <person name="Lapidus A."/>
            <person name="Barry K."/>
            <person name="Detter J.C."/>
            <person name="Glavina del Rio T."/>
            <person name="Hammon N."/>
            <person name="Israni S."/>
            <person name="Pitluck S."/>
            <person name="Brettin T."/>
            <person name="Bruce D."/>
            <person name="Han C."/>
            <person name="Tapia R."/>
            <person name="Gilna P."/>
            <person name="Kiss H."/>
            <person name="Schmutz J."/>
            <person name="Larimer F."/>
            <person name="Land M."/>
            <person name="Kyrpides N."/>
            <person name="Ivanova N."/>
            <person name="Richardson P."/>
        </authorList>
    </citation>
    <scope>NUCLEOTIDE SEQUENCE [LARGE SCALE GENOMIC DNA]</scope>
    <source>
        <strain evidence="18">ATCC BAA-621 / DSM 15236 / T118</strain>
    </source>
</reference>
<organism evidence="17 18">
    <name type="scientific">Albidiferax ferrireducens (strain ATCC BAA-621 / DSM 15236 / T118)</name>
    <name type="common">Rhodoferax ferrireducens</name>
    <dbReference type="NCBI Taxonomy" id="338969"/>
    <lineage>
        <taxon>Bacteria</taxon>
        <taxon>Pseudomonadati</taxon>
        <taxon>Pseudomonadota</taxon>
        <taxon>Betaproteobacteria</taxon>
        <taxon>Burkholderiales</taxon>
        <taxon>Comamonadaceae</taxon>
        <taxon>Rhodoferax</taxon>
    </lineage>
</organism>
<evidence type="ECO:0000256" key="6">
    <source>
        <dbReference type="ARBA" id="ARBA00022679"/>
    </source>
</evidence>
<dbReference type="OrthoDB" id="9786919at2"/>
<dbReference type="FunFam" id="3.30.565.10:FF:000006">
    <property type="entry name" value="Sensor histidine kinase WalK"/>
    <property type="match status" value="1"/>
</dbReference>
<dbReference type="STRING" id="338969.Rfer_0423"/>
<evidence type="ECO:0000256" key="3">
    <source>
        <dbReference type="ARBA" id="ARBA00022475"/>
    </source>
</evidence>
<dbReference type="GO" id="GO:0005886">
    <property type="term" value="C:plasma membrane"/>
    <property type="evidence" value="ECO:0007669"/>
    <property type="project" value="UniProtKB-SubCell"/>
</dbReference>